<gene>
    <name evidence="1" type="ORF">IAB19_08035</name>
</gene>
<dbReference type="AlphaFoldDB" id="A0A9D9DF96"/>
<accession>A0A9D9DF96</accession>
<sequence length="117" mass="12617">MYEQFLSDFAAELGLEGGALSALPFGFTLDNRVHFNLQENEEGLCLVLDAPLPPYAEEQLLKAFACAGYLKGGAVFAVGFARDKLYLMHQLNVLAGADEASSAVKTLLRVYDQLSGA</sequence>
<organism evidence="1 2">
    <name type="scientific">Candidatus Avisuccinivibrio stercorigallinarum</name>
    <dbReference type="NCBI Taxonomy" id="2840704"/>
    <lineage>
        <taxon>Bacteria</taxon>
        <taxon>Pseudomonadati</taxon>
        <taxon>Pseudomonadota</taxon>
        <taxon>Gammaproteobacteria</taxon>
        <taxon>Aeromonadales</taxon>
        <taxon>Succinivibrionaceae</taxon>
        <taxon>Succinivibrionaceae incertae sedis</taxon>
        <taxon>Candidatus Avisuccinivibrio</taxon>
    </lineage>
</organism>
<protein>
    <submittedName>
        <fullName evidence="1">Uncharacterized protein</fullName>
    </submittedName>
</protein>
<name>A0A9D9DF96_9GAMM</name>
<reference evidence="1" key="2">
    <citation type="journal article" date="2021" name="PeerJ">
        <title>Extensive microbial diversity within the chicken gut microbiome revealed by metagenomics and culture.</title>
        <authorList>
            <person name="Gilroy R."/>
            <person name="Ravi A."/>
            <person name="Getino M."/>
            <person name="Pursley I."/>
            <person name="Horton D.L."/>
            <person name="Alikhan N.F."/>
            <person name="Baker D."/>
            <person name="Gharbi K."/>
            <person name="Hall N."/>
            <person name="Watson M."/>
            <person name="Adriaenssens E.M."/>
            <person name="Foster-Nyarko E."/>
            <person name="Jarju S."/>
            <person name="Secka A."/>
            <person name="Antonio M."/>
            <person name="Oren A."/>
            <person name="Chaudhuri R.R."/>
            <person name="La Ragione R."/>
            <person name="Hildebrand F."/>
            <person name="Pallen M.J."/>
        </authorList>
    </citation>
    <scope>NUCLEOTIDE SEQUENCE</scope>
    <source>
        <strain evidence="1">17213</strain>
    </source>
</reference>
<proteinExistence type="predicted"/>
<reference evidence="1" key="1">
    <citation type="submission" date="2020-10" db="EMBL/GenBank/DDBJ databases">
        <authorList>
            <person name="Gilroy R."/>
        </authorList>
    </citation>
    <scope>NUCLEOTIDE SEQUENCE</scope>
    <source>
        <strain evidence="1">17213</strain>
    </source>
</reference>
<dbReference type="EMBL" id="JADINH010000169">
    <property type="protein sequence ID" value="MBO8416311.1"/>
    <property type="molecule type" value="Genomic_DNA"/>
</dbReference>
<dbReference type="Proteomes" id="UP000823631">
    <property type="component" value="Unassembled WGS sequence"/>
</dbReference>
<evidence type="ECO:0000313" key="2">
    <source>
        <dbReference type="Proteomes" id="UP000823631"/>
    </source>
</evidence>
<evidence type="ECO:0000313" key="1">
    <source>
        <dbReference type="EMBL" id="MBO8416311.1"/>
    </source>
</evidence>
<comment type="caution">
    <text evidence="1">The sequence shown here is derived from an EMBL/GenBank/DDBJ whole genome shotgun (WGS) entry which is preliminary data.</text>
</comment>
<dbReference type="Gene3D" id="3.30.1460.10">
    <property type="match status" value="1"/>
</dbReference>